<gene>
    <name evidence="3" type="ORF">M0811_05171</name>
</gene>
<proteinExistence type="predicted"/>
<dbReference type="AlphaFoldDB" id="A0A9Q0LVU9"/>
<dbReference type="GO" id="GO:0045116">
    <property type="term" value="P:protein neddylation"/>
    <property type="evidence" value="ECO:0007669"/>
    <property type="project" value="TreeGrafter"/>
</dbReference>
<name>A0A9Q0LVU9_ANAIG</name>
<dbReference type="PANTHER" id="PTHR12281:SF31">
    <property type="entry name" value="DCN1-LIKE PROTEIN 3"/>
    <property type="match status" value="1"/>
</dbReference>
<evidence type="ECO:0000256" key="1">
    <source>
        <dbReference type="RuleBase" id="RU410713"/>
    </source>
</evidence>
<dbReference type="GO" id="GO:0000151">
    <property type="term" value="C:ubiquitin ligase complex"/>
    <property type="evidence" value="ECO:0007669"/>
    <property type="project" value="TreeGrafter"/>
</dbReference>
<reference evidence="3" key="1">
    <citation type="submission" date="2022-10" db="EMBL/GenBank/DDBJ databases">
        <title>Novel sulphate-reducing endosymbionts in the free-living metamonad Anaeramoeba.</title>
        <authorList>
            <person name="Jerlstrom-Hultqvist J."/>
            <person name="Cepicka I."/>
            <person name="Gallot-Lavallee L."/>
            <person name="Salas-Leiva D."/>
            <person name="Curtis B.A."/>
            <person name="Zahonova K."/>
            <person name="Pipaliya S."/>
            <person name="Dacks J."/>
            <person name="Roger A.J."/>
        </authorList>
    </citation>
    <scope>NUCLEOTIDE SEQUENCE</scope>
    <source>
        <strain evidence="3">BMAN</strain>
    </source>
</reference>
<keyword evidence="4" id="KW-1185">Reference proteome</keyword>
<accession>A0A9Q0LVU9</accession>
<evidence type="ECO:0000313" key="3">
    <source>
        <dbReference type="EMBL" id="KAJ5078383.1"/>
    </source>
</evidence>
<protein>
    <recommendedName>
        <fullName evidence="1">Defective in cullin neddylation protein</fullName>
    </recommendedName>
</protein>
<dbReference type="InterPro" id="IPR005176">
    <property type="entry name" value="PONY_dom"/>
</dbReference>
<comment type="caution">
    <text evidence="3">The sequence shown here is derived from an EMBL/GenBank/DDBJ whole genome shotgun (WGS) entry which is preliminary data.</text>
</comment>
<dbReference type="InterPro" id="IPR014764">
    <property type="entry name" value="DCN-prot"/>
</dbReference>
<comment type="function">
    <text evidence="1">Neddylation of cullins play an essential role in the regulation of SCF-type complexes activity.</text>
</comment>
<sequence length="245" mass="29432">MKTNQKFKSNSKINLQEFQKRNFQIQELIEDFSQNPPRKDPKIIPTERLLNESNKNLIEIFGKYRDLKKNLILKDGIKKFFLDLLVDPSDIVIYIIFWNFKARKVNELTQMEFVNGWNSFSCQTLEEMKNAIPKFRESVSAIDDFKKFYLYLFSLGSGEPKKVIEIDFAFEIWQKIFSETSEIARNWIKFIDKIKDQIKSITYDTWELTFDFFQEFDSNLNNYDPLSYWPVLIDDFVENFKKNHV</sequence>
<dbReference type="GO" id="GO:0032182">
    <property type="term" value="F:ubiquitin-like protein binding"/>
    <property type="evidence" value="ECO:0007669"/>
    <property type="project" value="TreeGrafter"/>
</dbReference>
<dbReference type="GO" id="GO:0031624">
    <property type="term" value="F:ubiquitin conjugating enzyme binding"/>
    <property type="evidence" value="ECO:0007669"/>
    <property type="project" value="TreeGrafter"/>
</dbReference>
<dbReference type="OrthoDB" id="27198at2759"/>
<dbReference type="Gene3D" id="1.10.238.10">
    <property type="entry name" value="EF-hand"/>
    <property type="match status" value="1"/>
</dbReference>
<organism evidence="3 4">
    <name type="scientific">Anaeramoeba ignava</name>
    <name type="common">Anaerobic marine amoeba</name>
    <dbReference type="NCBI Taxonomy" id="1746090"/>
    <lineage>
        <taxon>Eukaryota</taxon>
        <taxon>Metamonada</taxon>
        <taxon>Anaeramoebidae</taxon>
        <taxon>Anaeramoeba</taxon>
    </lineage>
</organism>
<dbReference type="Proteomes" id="UP001149090">
    <property type="component" value="Unassembled WGS sequence"/>
</dbReference>
<feature type="domain" description="DCUN1" evidence="2">
    <location>
        <begin position="52"/>
        <end position="241"/>
    </location>
</feature>
<dbReference type="PROSITE" id="PS51229">
    <property type="entry name" value="DCUN1"/>
    <property type="match status" value="1"/>
</dbReference>
<dbReference type="EMBL" id="JAPDFW010000054">
    <property type="protein sequence ID" value="KAJ5078383.1"/>
    <property type="molecule type" value="Genomic_DNA"/>
</dbReference>
<dbReference type="InterPro" id="IPR042460">
    <property type="entry name" value="DCN1-like_PONY"/>
</dbReference>
<dbReference type="Pfam" id="PF03556">
    <property type="entry name" value="Cullin_binding"/>
    <property type="match status" value="1"/>
</dbReference>
<dbReference type="Gene3D" id="1.10.238.200">
    <property type="entry name" value="Cullin, PONY binding domain"/>
    <property type="match status" value="1"/>
</dbReference>
<evidence type="ECO:0000259" key="2">
    <source>
        <dbReference type="PROSITE" id="PS51229"/>
    </source>
</evidence>
<dbReference type="GO" id="GO:0097602">
    <property type="term" value="F:cullin family protein binding"/>
    <property type="evidence" value="ECO:0007669"/>
    <property type="project" value="TreeGrafter"/>
</dbReference>
<dbReference type="PANTHER" id="PTHR12281">
    <property type="entry name" value="RP42 RELATED"/>
    <property type="match status" value="1"/>
</dbReference>
<evidence type="ECO:0000313" key="4">
    <source>
        <dbReference type="Proteomes" id="UP001149090"/>
    </source>
</evidence>